<evidence type="ECO:0000256" key="1">
    <source>
        <dbReference type="SAM" id="MobiDB-lite"/>
    </source>
</evidence>
<evidence type="ECO:0000313" key="2">
    <source>
        <dbReference type="EMBL" id="GLQ75780.1"/>
    </source>
</evidence>
<dbReference type="Proteomes" id="UP001156690">
    <property type="component" value="Unassembled WGS sequence"/>
</dbReference>
<protein>
    <submittedName>
        <fullName evidence="2">Chromosome segregation ATPase</fullName>
    </submittedName>
</protein>
<name>A0AAV5NYJ4_9VIBR</name>
<organism evidence="2 3">
    <name type="scientific">Vibrio penaeicida</name>
    <dbReference type="NCBI Taxonomy" id="104609"/>
    <lineage>
        <taxon>Bacteria</taxon>
        <taxon>Pseudomonadati</taxon>
        <taxon>Pseudomonadota</taxon>
        <taxon>Gammaproteobacteria</taxon>
        <taxon>Vibrionales</taxon>
        <taxon>Vibrionaceae</taxon>
        <taxon>Vibrio</taxon>
    </lineage>
</organism>
<proteinExistence type="predicted"/>
<sequence>MSDFEKDLAEMTEEVVSEPEVKLPSLEEQREIVAKLKELEAEGKLTPEIMEEYFGKFSEKGIKPVH</sequence>
<comment type="caution">
    <text evidence="2">The sequence shown here is derived from an EMBL/GenBank/DDBJ whole genome shotgun (WGS) entry which is preliminary data.</text>
</comment>
<dbReference type="EMBL" id="BSNX01000075">
    <property type="protein sequence ID" value="GLQ75780.1"/>
    <property type="molecule type" value="Genomic_DNA"/>
</dbReference>
<dbReference type="RefSeq" id="WP_126609409.1">
    <property type="nucleotide sequence ID" value="NZ_AP025145.1"/>
</dbReference>
<gene>
    <name evidence="2" type="ORF">GCM10007932_51430</name>
</gene>
<keyword evidence="3" id="KW-1185">Reference proteome</keyword>
<accession>A0AAV5NYJ4</accession>
<evidence type="ECO:0000313" key="3">
    <source>
        <dbReference type="Proteomes" id="UP001156690"/>
    </source>
</evidence>
<dbReference type="AlphaFoldDB" id="A0AAV5NYJ4"/>
<reference evidence="3" key="1">
    <citation type="journal article" date="2019" name="Int. J. Syst. Evol. Microbiol.">
        <title>The Global Catalogue of Microorganisms (GCM) 10K type strain sequencing project: providing services to taxonomists for standard genome sequencing and annotation.</title>
        <authorList>
            <consortium name="The Broad Institute Genomics Platform"/>
            <consortium name="The Broad Institute Genome Sequencing Center for Infectious Disease"/>
            <person name="Wu L."/>
            <person name="Ma J."/>
        </authorList>
    </citation>
    <scope>NUCLEOTIDE SEQUENCE [LARGE SCALE GENOMIC DNA]</scope>
    <source>
        <strain evidence="3">NBRC 15640</strain>
    </source>
</reference>
<feature type="region of interest" description="Disordered" evidence="1">
    <location>
        <begin position="1"/>
        <end position="22"/>
    </location>
</feature>